<dbReference type="NCBIfam" id="TIGR01665">
    <property type="entry name" value="put_anti_recept"/>
    <property type="match status" value="1"/>
</dbReference>
<evidence type="ECO:0000313" key="3">
    <source>
        <dbReference type="EMBL" id="NAS19374.1"/>
    </source>
</evidence>
<evidence type="ECO:0000256" key="1">
    <source>
        <dbReference type="SAM" id="Coils"/>
    </source>
</evidence>
<organism evidence="3 4">
    <name type="scientific">Clostridium butyricum</name>
    <dbReference type="NCBI Taxonomy" id="1492"/>
    <lineage>
        <taxon>Bacteria</taxon>
        <taxon>Bacillati</taxon>
        <taxon>Bacillota</taxon>
        <taxon>Clostridia</taxon>
        <taxon>Eubacteriales</taxon>
        <taxon>Clostridiaceae</taxon>
        <taxon>Clostridium</taxon>
    </lineage>
</organism>
<feature type="domain" description="Tail spike" evidence="2">
    <location>
        <begin position="180"/>
        <end position="389"/>
    </location>
</feature>
<gene>
    <name evidence="3" type="ORF">GND98_016295</name>
</gene>
<dbReference type="Pfam" id="PF06605">
    <property type="entry name" value="Prophage_tail"/>
    <property type="match status" value="1"/>
</dbReference>
<name>A0A6L9ESP6_CLOBU</name>
<dbReference type="InterPro" id="IPR010572">
    <property type="entry name" value="Tail_dom"/>
</dbReference>
<sequence length="610" mass="69619">MKGLIRLFDSNEKNFKHNKNVLSEFTSAYITEDIDGTLEFDGEYPLFDKKSLSKELNIGKIIKSPIYDSRPDQLFKIRKPNTSTSNKTVSVYAQAIGYTDLGSNIVLGCHIPAGTTRKKAIEMLLNARQQKIRDYHVGNLDTSTNTNINLGLEEETGNVINYLDIDYKSPLKGLLDDSENSIYKAYRGELIWNNFELNMVDKRGDDNKFTIRSGKNLQDFEKEISDMNDDFATALIMCSSDGLYLPNNEIIYSSLADKYDRYHYKVIKCDDVSFEDLVTENSSEEDIEKAKNIVYEQLRERAQNYFNEGMAELLGSYTINILELAKSEEYKDYASLTKCALGNEVTTIYPELDIKVTTRVTKIKYNVLNDEIEEITVGNIKKDIADSINNTENTVKNNKDELKEDIKKTSEKEKEARNNLKVVMEKRDSEIELSVTNEIENRKAEIKVLDGKIEERVTEDDFTAYKSTTAKEISQKISKGTEFSSEMKQNVDAFQFLFEEASGSKTEITRDGITVYKGGFKIKDSNGNTIFWIDSNGILRAKYLWADDLKLDGDSAETGSSLWNVLYAMDSITLTGELKVRDRFTIKASDFYINDGYNLTEYIEKIVNNM</sequence>
<protein>
    <recommendedName>
        <fullName evidence="2">Tail spike domain-containing protein</fullName>
    </recommendedName>
</protein>
<dbReference type="InterPro" id="IPR007119">
    <property type="entry name" value="Phage_tail_spike_N"/>
</dbReference>
<feature type="coiled-coil region" evidence="1">
    <location>
        <begin position="385"/>
        <end position="426"/>
    </location>
</feature>
<proteinExistence type="predicted"/>
<evidence type="ECO:0000259" key="2">
    <source>
        <dbReference type="Pfam" id="PF06605"/>
    </source>
</evidence>
<accession>A0A6L9ESP6</accession>
<reference evidence="3 4" key="1">
    <citation type="submission" date="2020-01" db="EMBL/GenBank/DDBJ databases">
        <title>Genome sequence of a 1,3-propanediol producer, Clostridium butyricum S3.</title>
        <authorList>
            <person name="Zhou J."/>
        </authorList>
    </citation>
    <scope>NUCLEOTIDE SEQUENCE [LARGE SCALE GENOMIC DNA]</scope>
    <source>
        <strain evidence="3 4">S3</strain>
    </source>
</reference>
<evidence type="ECO:0000313" key="4">
    <source>
        <dbReference type="Proteomes" id="UP000474042"/>
    </source>
</evidence>
<dbReference type="EMBL" id="WOFV02000069">
    <property type="protein sequence ID" value="NAS19374.1"/>
    <property type="molecule type" value="Genomic_DNA"/>
</dbReference>
<dbReference type="Proteomes" id="UP000474042">
    <property type="component" value="Unassembled WGS sequence"/>
</dbReference>
<comment type="caution">
    <text evidence="3">The sequence shown here is derived from an EMBL/GenBank/DDBJ whole genome shotgun (WGS) entry which is preliminary data.</text>
</comment>
<dbReference type="AlphaFoldDB" id="A0A6L9ESP6"/>
<keyword evidence="1" id="KW-0175">Coiled coil</keyword>